<reference evidence="3" key="1">
    <citation type="submission" date="2020-01" db="EMBL/GenBank/DDBJ databases">
        <authorList>
            <person name="Meier V. D."/>
            <person name="Meier V D."/>
        </authorList>
    </citation>
    <scope>NUCLEOTIDE SEQUENCE</scope>
    <source>
        <strain evidence="3">HLG_WM_MAG_10</strain>
    </source>
</reference>
<feature type="transmembrane region" description="Helical" evidence="1">
    <location>
        <begin position="160"/>
        <end position="179"/>
    </location>
</feature>
<keyword evidence="3" id="KW-0378">Hydrolase</keyword>
<feature type="domain" description="CAAX prenyl protease 2/Lysostaphin resistance protein A-like" evidence="2">
    <location>
        <begin position="159"/>
        <end position="247"/>
    </location>
</feature>
<dbReference type="GO" id="GO:0080120">
    <property type="term" value="P:CAAX-box protein maturation"/>
    <property type="evidence" value="ECO:0007669"/>
    <property type="project" value="UniProtKB-ARBA"/>
</dbReference>
<feature type="transmembrane region" description="Helical" evidence="1">
    <location>
        <begin position="268"/>
        <end position="288"/>
    </location>
</feature>
<dbReference type="GO" id="GO:0004175">
    <property type="term" value="F:endopeptidase activity"/>
    <property type="evidence" value="ECO:0007669"/>
    <property type="project" value="UniProtKB-ARBA"/>
</dbReference>
<sequence length="312" mass="36276">MNVEKNNLVDREELKTETFYFLFVWFGFYIIGMIFIQIMAALFGLPDFALILNGITKGEYLEYLDTLKVLQLVLHLFQYIIPALVFLFLYHKKTALKKVYADQKPSIKNIVWSILLILSIYPFISFVYYWNTQLLPDGAISQDKLDIQKVFLEMNSPKDLILNLLLLGLAAGIGEEFLFRGILQRLLTLWTKNIHFGAILTGLIFSLMHFQLEGFFPRFILGVLFCYLLIFTGNLWITVIVHVFFNSVQVLIPYFYPNLAGNISEVESVAPLVAVASCFVFLLFLTIFREVNKEYKYIKIKTNNNNFNEFKN</sequence>
<dbReference type="GO" id="GO:0006508">
    <property type="term" value="P:proteolysis"/>
    <property type="evidence" value="ECO:0007669"/>
    <property type="project" value="UniProtKB-KW"/>
</dbReference>
<accession>A0A6S6S3C4</accession>
<evidence type="ECO:0000256" key="1">
    <source>
        <dbReference type="SAM" id="Phobius"/>
    </source>
</evidence>
<keyword evidence="1" id="KW-0812">Transmembrane</keyword>
<dbReference type="InterPro" id="IPR003675">
    <property type="entry name" value="Rce1/LyrA-like_dom"/>
</dbReference>
<feature type="transmembrane region" description="Helical" evidence="1">
    <location>
        <begin position="186"/>
        <end position="208"/>
    </location>
</feature>
<name>A0A6S6S3C4_9BACT</name>
<organism evidence="3">
    <name type="scientific">uncultured Aureispira sp</name>
    <dbReference type="NCBI Taxonomy" id="1331704"/>
    <lineage>
        <taxon>Bacteria</taxon>
        <taxon>Pseudomonadati</taxon>
        <taxon>Bacteroidota</taxon>
        <taxon>Saprospiria</taxon>
        <taxon>Saprospirales</taxon>
        <taxon>Saprospiraceae</taxon>
        <taxon>Aureispira</taxon>
        <taxon>environmental samples</taxon>
    </lineage>
</organism>
<dbReference type="PANTHER" id="PTHR43592">
    <property type="entry name" value="CAAX AMINO TERMINAL PROTEASE"/>
    <property type="match status" value="1"/>
</dbReference>
<protein>
    <submittedName>
        <fullName evidence="3">Metal-dependent membrane protease</fullName>
    </submittedName>
</protein>
<proteinExistence type="predicted"/>
<dbReference type="AlphaFoldDB" id="A0A6S6S3C4"/>
<evidence type="ECO:0000313" key="3">
    <source>
        <dbReference type="EMBL" id="CAA6802811.1"/>
    </source>
</evidence>
<feature type="transmembrane region" description="Helical" evidence="1">
    <location>
        <begin position="69"/>
        <end position="90"/>
    </location>
</feature>
<keyword evidence="3" id="KW-0645">Protease</keyword>
<keyword evidence="1" id="KW-0472">Membrane</keyword>
<dbReference type="EMBL" id="CACVAQ010000080">
    <property type="protein sequence ID" value="CAA6802811.1"/>
    <property type="molecule type" value="Genomic_DNA"/>
</dbReference>
<keyword evidence="1" id="KW-1133">Transmembrane helix</keyword>
<feature type="transmembrane region" description="Helical" evidence="1">
    <location>
        <begin position="20"/>
        <end position="43"/>
    </location>
</feature>
<evidence type="ECO:0000259" key="2">
    <source>
        <dbReference type="Pfam" id="PF02517"/>
    </source>
</evidence>
<dbReference type="Pfam" id="PF02517">
    <property type="entry name" value="Rce1-like"/>
    <property type="match status" value="1"/>
</dbReference>
<gene>
    <name evidence="3" type="ORF">HELGO_WM12039</name>
</gene>
<feature type="transmembrane region" description="Helical" evidence="1">
    <location>
        <begin position="110"/>
        <end position="130"/>
    </location>
</feature>
<dbReference type="PANTHER" id="PTHR43592:SF15">
    <property type="entry name" value="CAAX AMINO TERMINAL PROTEASE FAMILY PROTEIN"/>
    <property type="match status" value="1"/>
</dbReference>